<organism evidence="1 2">
    <name type="scientific">Candidatus Acidulodesulfobacterium ferriphilum</name>
    <dbReference type="NCBI Taxonomy" id="2597223"/>
    <lineage>
        <taxon>Bacteria</taxon>
        <taxon>Deltaproteobacteria</taxon>
        <taxon>Candidatus Acidulodesulfobacterales</taxon>
        <taxon>Candidatus Acidulodesulfobacterium</taxon>
    </lineage>
</organism>
<dbReference type="Proteomes" id="UP000320813">
    <property type="component" value="Unassembled WGS sequence"/>
</dbReference>
<name>A0A519B9Z9_9DELT</name>
<evidence type="ECO:0000313" key="1">
    <source>
        <dbReference type="EMBL" id="RZD14046.1"/>
    </source>
</evidence>
<dbReference type="AlphaFoldDB" id="A0A519B9Z9"/>
<proteinExistence type="predicted"/>
<protein>
    <recommendedName>
        <fullName evidence="3">Antitoxin</fullName>
    </recommendedName>
</protein>
<reference evidence="1 2" key="1">
    <citation type="submission" date="2019-01" db="EMBL/GenBank/DDBJ databases">
        <title>Insights into ecological role of a new deltaproteobacterial order Candidatus Sinidesulfobacterales (Sva0485) by metagenomics and metatranscriptomics.</title>
        <authorList>
            <person name="Tan S."/>
            <person name="Liu J."/>
            <person name="Fang Y."/>
            <person name="Hedlund B.P."/>
            <person name="Lian Z.H."/>
            <person name="Huang L.Y."/>
            <person name="Li J.T."/>
            <person name="Huang L.N."/>
            <person name="Li W.J."/>
            <person name="Jiang H.C."/>
            <person name="Dong H.L."/>
            <person name="Shu W.S."/>
        </authorList>
    </citation>
    <scope>NUCLEOTIDE SEQUENCE [LARGE SCALE GENOMIC DNA]</scope>
    <source>
        <strain evidence="1">AP3</strain>
    </source>
</reference>
<accession>A0A519B9Z9</accession>
<dbReference type="EMBL" id="SGBD01000004">
    <property type="protein sequence ID" value="RZD14046.1"/>
    <property type="molecule type" value="Genomic_DNA"/>
</dbReference>
<comment type="caution">
    <text evidence="1">The sequence shown here is derived from an EMBL/GenBank/DDBJ whole genome shotgun (WGS) entry which is preliminary data.</text>
</comment>
<sequence length="92" mass="10754">MEKTTKFNDTDAELGLFAELEKGNFKSVPGVKKEKDRIKKIFKNNFYSEKKIINIRLLNRDVEKIKAIALKEGIPYQVLIRSVIHKYVENNI</sequence>
<evidence type="ECO:0008006" key="3">
    <source>
        <dbReference type="Google" id="ProtNLM"/>
    </source>
</evidence>
<evidence type="ECO:0000313" key="2">
    <source>
        <dbReference type="Proteomes" id="UP000320813"/>
    </source>
</evidence>
<gene>
    <name evidence="1" type="ORF">EVJ47_07370</name>
</gene>